<proteinExistence type="inferred from homology"/>
<comment type="caution">
    <text evidence="11">The sequence shown here is derived from an EMBL/GenBank/DDBJ whole genome shotgun (WGS) entry which is preliminary data.</text>
</comment>
<name>A0A9N9BT49_9GLOM</name>
<dbReference type="InterPro" id="IPR002524">
    <property type="entry name" value="Cation_efflux"/>
</dbReference>
<evidence type="ECO:0000256" key="1">
    <source>
        <dbReference type="ARBA" id="ARBA00004141"/>
    </source>
</evidence>
<dbReference type="SUPFAM" id="SSF161111">
    <property type="entry name" value="Cation efflux protein transmembrane domain-like"/>
    <property type="match status" value="1"/>
</dbReference>
<evidence type="ECO:0000259" key="9">
    <source>
        <dbReference type="Pfam" id="PF01545"/>
    </source>
</evidence>
<evidence type="ECO:0000259" key="10">
    <source>
        <dbReference type="Pfam" id="PF16916"/>
    </source>
</evidence>
<evidence type="ECO:0000256" key="7">
    <source>
        <dbReference type="ARBA" id="ARBA00023136"/>
    </source>
</evidence>
<comment type="similarity">
    <text evidence="2">Belongs to the cation diffusion facilitator (CDF) transporter (TC 2.A.4) family. SLC30A subfamily.</text>
</comment>
<keyword evidence="4 8" id="KW-0812">Transmembrane</keyword>
<keyword evidence="7 8" id="KW-0472">Membrane</keyword>
<keyword evidence="5" id="KW-0862">Zinc</keyword>
<evidence type="ECO:0000313" key="11">
    <source>
        <dbReference type="EMBL" id="CAG8577312.1"/>
    </source>
</evidence>
<accession>A0A9N9BT49</accession>
<keyword evidence="12" id="KW-1185">Reference proteome</keyword>
<dbReference type="PANTHER" id="PTHR45820:SF4">
    <property type="entry name" value="ZINC TRANSPORTER 63C, ISOFORM F"/>
    <property type="match status" value="1"/>
</dbReference>
<feature type="transmembrane region" description="Helical" evidence="8">
    <location>
        <begin position="215"/>
        <end position="238"/>
    </location>
</feature>
<dbReference type="InterPro" id="IPR058533">
    <property type="entry name" value="Cation_efflux_TM"/>
</dbReference>
<evidence type="ECO:0000256" key="2">
    <source>
        <dbReference type="ARBA" id="ARBA00008873"/>
    </source>
</evidence>
<dbReference type="GO" id="GO:0005385">
    <property type="term" value="F:zinc ion transmembrane transporter activity"/>
    <property type="evidence" value="ECO:0007669"/>
    <property type="project" value="TreeGrafter"/>
</dbReference>
<dbReference type="Pfam" id="PF01545">
    <property type="entry name" value="Cation_efflux"/>
    <property type="match status" value="1"/>
</dbReference>
<sequence>MKKKLSRQARIKILLVLDSVFFLVEIIIGYWLKSLSLVADSFHMLNDVMSLVVALYAIKLASRTKFSPKYSYGWQRAEVLGALVNGVFLLALCLTVLIDAIQRFFEYEEIRNPILILIVGGVGLFSNIIGILLFHEHSHSHNSTTPIEVGEDTIQPLDEIHVHPAATRHSVVLAAHATVQRQVDTIEEDNSSTIATNHDSNSKHHHKKNLNMHGVFLHVLGDALGNIGVIASALFISFTSFSWRHYADPVVSVPPGIPLDDIRNWIKKLPGVYSVHDFHIWQLSDTKSIASIHILMSPSADYVKVTNRIKKQLHKYDIHSITIQPEFAKLDENAEKDKWVMKATNPGDVSQEELTANEMSDHESSCLFRCMEDDTCTQNRCCPLPSKES</sequence>
<evidence type="ECO:0000256" key="8">
    <source>
        <dbReference type="SAM" id="Phobius"/>
    </source>
</evidence>
<dbReference type="Proteomes" id="UP000789342">
    <property type="component" value="Unassembled WGS sequence"/>
</dbReference>
<keyword evidence="6 8" id="KW-1133">Transmembrane helix</keyword>
<dbReference type="GO" id="GO:0006882">
    <property type="term" value="P:intracellular zinc ion homeostasis"/>
    <property type="evidence" value="ECO:0007669"/>
    <property type="project" value="TreeGrafter"/>
</dbReference>
<feature type="transmembrane region" description="Helical" evidence="8">
    <location>
        <begin position="38"/>
        <end position="58"/>
    </location>
</feature>
<dbReference type="PANTHER" id="PTHR45820">
    <property type="entry name" value="FI23527P1"/>
    <property type="match status" value="1"/>
</dbReference>
<dbReference type="AlphaFoldDB" id="A0A9N9BT49"/>
<feature type="domain" description="Cation efflux protein transmembrane" evidence="9">
    <location>
        <begin position="12"/>
        <end position="253"/>
    </location>
</feature>
<dbReference type="InterPro" id="IPR027470">
    <property type="entry name" value="Cation_efflux_CTD"/>
</dbReference>
<dbReference type="Gene3D" id="1.20.1510.10">
    <property type="entry name" value="Cation efflux protein transmembrane domain"/>
    <property type="match status" value="1"/>
</dbReference>
<evidence type="ECO:0000256" key="3">
    <source>
        <dbReference type="ARBA" id="ARBA00022448"/>
    </source>
</evidence>
<dbReference type="SUPFAM" id="SSF160240">
    <property type="entry name" value="Cation efflux protein cytoplasmic domain-like"/>
    <property type="match status" value="1"/>
</dbReference>
<evidence type="ECO:0000256" key="6">
    <source>
        <dbReference type="ARBA" id="ARBA00022989"/>
    </source>
</evidence>
<dbReference type="InterPro" id="IPR027469">
    <property type="entry name" value="Cation_efflux_TMD_sf"/>
</dbReference>
<dbReference type="InterPro" id="IPR036837">
    <property type="entry name" value="Cation_efflux_CTD_sf"/>
</dbReference>
<gene>
    <name evidence="11" type="ORF">AMORRO_LOCUS6750</name>
</gene>
<evidence type="ECO:0000313" key="12">
    <source>
        <dbReference type="Proteomes" id="UP000789342"/>
    </source>
</evidence>
<dbReference type="EMBL" id="CAJVPV010004665">
    <property type="protein sequence ID" value="CAG8577312.1"/>
    <property type="molecule type" value="Genomic_DNA"/>
</dbReference>
<dbReference type="OrthoDB" id="9944568at2759"/>
<protein>
    <submittedName>
        <fullName evidence="11">3928_t:CDS:1</fullName>
    </submittedName>
</protein>
<organism evidence="11 12">
    <name type="scientific">Acaulospora morrowiae</name>
    <dbReference type="NCBI Taxonomy" id="94023"/>
    <lineage>
        <taxon>Eukaryota</taxon>
        <taxon>Fungi</taxon>
        <taxon>Fungi incertae sedis</taxon>
        <taxon>Mucoromycota</taxon>
        <taxon>Glomeromycotina</taxon>
        <taxon>Glomeromycetes</taxon>
        <taxon>Diversisporales</taxon>
        <taxon>Acaulosporaceae</taxon>
        <taxon>Acaulospora</taxon>
    </lineage>
</organism>
<dbReference type="NCBIfam" id="TIGR01297">
    <property type="entry name" value="CDF"/>
    <property type="match status" value="1"/>
</dbReference>
<dbReference type="GO" id="GO:0016020">
    <property type="term" value="C:membrane"/>
    <property type="evidence" value="ECO:0007669"/>
    <property type="project" value="UniProtKB-SubCell"/>
</dbReference>
<dbReference type="Pfam" id="PF16916">
    <property type="entry name" value="ZT_dimer"/>
    <property type="match status" value="1"/>
</dbReference>
<feature type="transmembrane region" description="Helical" evidence="8">
    <location>
        <begin position="79"/>
        <end position="102"/>
    </location>
</feature>
<feature type="domain" description="Cation efflux protein cytoplasmic" evidence="10">
    <location>
        <begin position="254"/>
        <end position="326"/>
    </location>
</feature>
<comment type="subcellular location">
    <subcellularLocation>
        <location evidence="1">Membrane</location>
        <topology evidence="1">Multi-pass membrane protein</topology>
    </subcellularLocation>
</comment>
<feature type="transmembrane region" description="Helical" evidence="8">
    <location>
        <begin position="12"/>
        <end position="32"/>
    </location>
</feature>
<reference evidence="11" key="1">
    <citation type="submission" date="2021-06" db="EMBL/GenBank/DDBJ databases">
        <authorList>
            <person name="Kallberg Y."/>
            <person name="Tangrot J."/>
            <person name="Rosling A."/>
        </authorList>
    </citation>
    <scope>NUCLEOTIDE SEQUENCE</scope>
    <source>
        <strain evidence="11">CL551</strain>
    </source>
</reference>
<keyword evidence="3" id="KW-0813">Transport</keyword>
<feature type="transmembrane region" description="Helical" evidence="8">
    <location>
        <begin position="114"/>
        <end position="134"/>
    </location>
</feature>
<evidence type="ECO:0000256" key="4">
    <source>
        <dbReference type="ARBA" id="ARBA00022692"/>
    </source>
</evidence>
<evidence type="ECO:0000256" key="5">
    <source>
        <dbReference type="ARBA" id="ARBA00022833"/>
    </source>
</evidence>